<keyword evidence="2" id="KW-1185">Reference proteome</keyword>
<protein>
    <submittedName>
        <fullName evidence="1">Uncharacterized protein</fullName>
    </submittedName>
</protein>
<reference evidence="1 2" key="1">
    <citation type="journal article" date="2022" name="Plant J.">
        <title>Chromosome-level genome of Camellia lanceoleosa provides a valuable resource for understanding genome evolution and self-incompatibility.</title>
        <authorList>
            <person name="Gong W."/>
            <person name="Xiao S."/>
            <person name="Wang L."/>
            <person name="Liao Z."/>
            <person name="Chang Y."/>
            <person name="Mo W."/>
            <person name="Hu G."/>
            <person name="Li W."/>
            <person name="Zhao G."/>
            <person name="Zhu H."/>
            <person name="Hu X."/>
            <person name="Ji K."/>
            <person name="Xiang X."/>
            <person name="Song Q."/>
            <person name="Yuan D."/>
            <person name="Jin S."/>
            <person name="Zhang L."/>
        </authorList>
    </citation>
    <scope>NUCLEOTIDE SEQUENCE [LARGE SCALE GENOMIC DNA]</scope>
    <source>
        <strain evidence="1">SQ_2022a</strain>
    </source>
</reference>
<gene>
    <name evidence="1" type="ORF">LOK49_LG12G02614</name>
</gene>
<dbReference type="EMBL" id="CM045770">
    <property type="protein sequence ID" value="KAI7993126.1"/>
    <property type="molecule type" value="Genomic_DNA"/>
</dbReference>
<comment type="caution">
    <text evidence="1">The sequence shown here is derived from an EMBL/GenBank/DDBJ whole genome shotgun (WGS) entry which is preliminary data.</text>
</comment>
<evidence type="ECO:0000313" key="1">
    <source>
        <dbReference type="EMBL" id="KAI7993126.1"/>
    </source>
</evidence>
<sequence length="201" mass="23455">MLWFVLVNLLVAFPCLEELKLHGFQSMNEIWCNQQLVINKCSMMEEVVAKEEDKEEGRINRTPLPKLEYLELEDLPELKSFCHVTHVWELPLVENITVLNCPEMKTFSPGVICTPKLQRVFVKKGRDKWHLGRKGEDWLWISDLNQTILHVIEKQQQQEQLQQPLQQQEQEVGEEGGEKEETNNNNDDGGDVYKEDGDSHN</sequence>
<dbReference type="Proteomes" id="UP001060215">
    <property type="component" value="Chromosome 13"/>
</dbReference>
<organism evidence="1 2">
    <name type="scientific">Camellia lanceoleosa</name>
    <dbReference type="NCBI Taxonomy" id="1840588"/>
    <lineage>
        <taxon>Eukaryota</taxon>
        <taxon>Viridiplantae</taxon>
        <taxon>Streptophyta</taxon>
        <taxon>Embryophyta</taxon>
        <taxon>Tracheophyta</taxon>
        <taxon>Spermatophyta</taxon>
        <taxon>Magnoliopsida</taxon>
        <taxon>eudicotyledons</taxon>
        <taxon>Gunneridae</taxon>
        <taxon>Pentapetalae</taxon>
        <taxon>asterids</taxon>
        <taxon>Ericales</taxon>
        <taxon>Theaceae</taxon>
        <taxon>Camellia</taxon>
    </lineage>
</organism>
<accession>A0ACC0G0G7</accession>
<evidence type="ECO:0000313" key="2">
    <source>
        <dbReference type="Proteomes" id="UP001060215"/>
    </source>
</evidence>
<proteinExistence type="predicted"/>
<name>A0ACC0G0G7_9ERIC</name>